<organism evidence="1 2">
    <name type="scientific">Eumeta variegata</name>
    <name type="common">Bagworm moth</name>
    <name type="synonym">Eumeta japonica</name>
    <dbReference type="NCBI Taxonomy" id="151549"/>
    <lineage>
        <taxon>Eukaryota</taxon>
        <taxon>Metazoa</taxon>
        <taxon>Ecdysozoa</taxon>
        <taxon>Arthropoda</taxon>
        <taxon>Hexapoda</taxon>
        <taxon>Insecta</taxon>
        <taxon>Pterygota</taxon>
        <taxon>Neoptera</taxon>
        <taxon>Endopterygota</taxon>
        <taxon>Lepidoptera</taxon>
        <taxon>Glossata</taxon>
        <taxon>Ditrysia</taxon>
        <taxon>Tineoidea</taxon>
        <taxon>Psychidae</taxon>
        <taxon>Oiketicinae</taxon>
        <taxon>Eumeta</taxon>
    </lineage>
</organism>
<dbReference type="Proteomes" id="UP000299102">
    <property type="component" value="Unassembled WGS sequence"/>
</dbReference>
<comment type="caution">
    <text evidence="1">The sequence shown here is derived from an EMBL/GenBank/DDBJ whole genome shotgun (WGS) entry which is preliminary data.</text>
</comment>
<protein>
    <submittedName>
        <fullName evidence="1">Uncharacterized protein</fullName>
    </submittedName>
</protein>
<reference evidence="1 2" key="1">
    <citation type="journal article" date="2019" name="Commun. Biol.">
        <title>The bagworm genome reveals a unique fibroin gene that provides high tensile strength.</title>
        <authorList>
            <person name="Kono N."/>
            <person name="Nakamura H."/>
            <person name="Ohtoshi R."/>
            <person name="Tomita M."/>
            <person name="Numata K."/>
            <person name="Arakawa K."/>
        </authorList>
    </citation>
    <scope>NUCLEOTIDE SEQUENCE [LARGE SCALE GENOMIC DNA]</scope>
</reference>
<name>A0A4C1UB22_EUMVA</name>
<evidence type="ECO:0000313" key="2">
    <source>
        <dbReference type="Proteomes" id="UP000299102"/>
    </source>
</evidence>
<sequence>MIGHRTGIGKSPPPAPPAICQGGAPSAVLGKTHLTLNKHSNSPERTPHLIPKHGVAVHEPALSGPPGATAARVIQPIKSHPRLSFQTAISANWVDKREGTP</sequence>
<dbReference type="AlphaFoldDB" id="A0A4C1UB22"/>
<accession>A0A4C1UB22</accession>
<proteinExistence type="predicted"/>
<keyword evidence="2" id="KW-1185">Reference proteome</keyword>
<evidence type="ECO:0000313" key="1">
    <source>
        <dbReference type="EMBL" id="GBP23116.1"/>
    </source>
</evidence>
<gene>
    <name evidence="1" type="ORF">EVAR_13136_1</name>
</gene>
<dbReference type="EMBL" id="BGZK01000147">
    <property type="protein sequence ID" value="GBP23116.1"/>
    <property type="molecule type" value="Genomic_DNA"/>
</dbReference>